<dbReference type="Pfam" id="PF05717">
    <property type="entry name" value="TnpB_IS66"/>
    <property type="match status" value="1"/>
</dbReference>
<dbReference type="RefSeq" id="WP_336483692.1">
    <property type="nucleotide sequence ID" value="NZ_JBAWSV010000007.1"/>
</dbReference>
<organism evidence="1 2">
    <name type="scientific">Bacillus yunxiaonensis</name>
    <dbReference type="NCBI Taxonomy" id="3127665"/>
    <lineage>
        <taxon>Bacteria</taxon>
        <taxon>Bacillati</taxon>
        <taxon>Bacillota</taxon>
        <taxon>Bacilli</taxon>
        <taxon>Bacillales</taxon>
        <taxon>Bacillaceae</taxon>
        <taxon>Bacillus</taxon>
    </lineage>
</organism>
<dbReference type="InterPro" id="IPR008878">
    <property type="entry name" value="Transposase_IS66_Orf2"/>
</dbReference>
<accession>A0ABU8G032</accession>
<name>A0ABU8G032_9BACI</name>
<sequence>MISEIAIEKVYLAQRATDLRKSIDGLAAIVKEECELDPFSSCLFVFLQSITR</sequence>
<gene>
    <name evidence="1" type="primary">tnpB</name>
    <name evidence="1" type="ORF">WAX78_19545</name>
</gene>
<dbReference type="Proteomes" id="UP001367922">
    <property type="component" value="Unassembled WGS sequence"/>
</dbReference>
<reference evidence="1 2" key="1">
    <citation type="submission" date="2024-01" db="EMBL/GenBank/DDBJ databases">
        <title>Seven novel Bacillus-like species.</title>
        <authorList>
            <person name="Liu G."/>
        </authorList>
    </citation>
    <scope>NUCLEOTIDE SEQUENCE [LARGE SCALE GENOMIC DNA]</scope>
    <source>
        <strain evidence="1 2">FJAT-53711</strain>
    </source>
</reference>
<keyword evidence="2" id="KW-1185">Reference proteome</keyword>
<proteinExistence type="predicted"/>
<comment type="caution">
    <text evidence="1">The sequence shown here is derived from an EMBL/GenBank/DDBJ whole genome shotgun (WGS) entry which is preliminary data.</text>
</comment>
<protein>
    <submittedName>
        <fullName evidence="1">IS66 family insertion sequence element accessory protein TnpB</fullName>
    </submittedName>
</protein>
<evidence type="ECO:0000313" key="1">
    <source>
        <dbReference type="EMBL" id="MEI4831625.1"/>
    </source>
</evidence>
<evidence type="ECO:0000313" key="2">
    <source>
        <dbReference type="Proteomes" id="UP001367922"/>
    </source>
</evidence>
<dbReference type="EMBL" id="JBAWSV010000007">
    <property type="protein sequence ID" value="MEI4831625.1"/>
    <property type="molecule type" value="Genomic_DNA"/>
</dbReference>